<keyword evidence="1" id="KW-0472">Membrane</keyword>
<keyword evidence="1" id="KW-1133">Transmembrane helix</keyword>
<keyword evidence="3" id="KW-1185">Reference proteome</keyword>
<comment type="caution">
    <text evidence="2">The sequence shown here is derived from an EMBL/GenBank/DDBJ whole genome shotgun (WGS) entry which is preliminary data.</text>
</comment>
<dbReference type="RefSeq" id="XP_062648178.1">
    <property type="nucleotide sequence ID" value="XM_062791216.1"/>
</dbReference>
<protein>
    <submittedName>
        <fullName evidence="2">Uncharacterized protein</fullName>
    </submittedName>
</protein>
<proteinExistence type="predicted"/>
<name>A0AAN6U134_9PEZI</name>
<dbReference type="GeneID" id="87827985"/>
<organism evidence="2 3">
    <name type="scientific">Parathielavia appendiculata</name>
    <dbReference type="NCBI Taxonomy" id="2587402"/>
    <lineage>
        <taxon>Eukaryota</taxon>
        <taxon>Fungi</taxon>
        <taxon>Dikarya</taxon>
        <taxon>Ascomycota</taxon>
        <taxon>Pezizomycotina</taxon>
        <taxon>Sordariomycetes</taxon>
        <taxon>Sordariomycetidae</taxon>
        <taxon>Sordariales</taxon>
        <taxon>Chaetomiaceae</taxon>
        <taxon>Parathielavia</taxon>
    </lineage>
</organism>
<sequence length="109" mass="12441">MYADKKSDLFLFVRTLVERPDLRPRVREVVFNEPHADPSVGTRPVDYSGKSLLRVRTTSYGEIGSLLWYALVSAGNVMCIACPALVLRSILVELREEEDKDEDETKRKL</sequence>
<dbReference type="EMBL" id="MU853227">
    <property type="protein sequence ID" value="KAK4124407.1"/>
    <property type="molecule type" value="Genomic_DNA"/>
</dbReference>
<dbReference type="Proteomes" id="UP001302602">
    <property type="component" value="Unassembled WGS sequence"/>
</dbReference>
<accession>A0AAN6U134</accession>
<gene>
    <name evidence="2" type="ORF">N657DRAFT_633501</name>
</gene>
<evidence type="ECO:0000313" key="3">
    <source>
        <dbReference type="Proteomes" id="UP001302602"/>
    </source>
</evidence>
<dbReference type="AlphaFoldDB" id="A0AAN6U134"/>
<keyword evidence="1" id="KW-0812">Transmembrane</keyword>
<reference evidence="2" key="2">
    <citation type="submission" date="2023-05" db="EMBL/GenBank/DDBJ databases">
        <authorList>
            <consortium name="Lawrence Berkeley National Laboratory"/>
            <person name="Steindorff A."/>
            <person name="Hensen N."/>
            <person name="Bonometti L."/>
            <person name="Westerberg I."/>
            <person name="Brannstrom I.O."/>
            <person name="Guillou S."/>
            <person name="Cros-Aarteil S."/>
            <person name="Calhoun S."/>
            <person name="Haridas S."/>
            <person name="Kuo A."/>
            <person name="Mondo S."/>
            <person name="Pangilinan J."/>
            <person name="Riley R."/>
            <person name="Labutti K."/>
            <person name="Andreopoulos B."/>
            <person name="Lipzen A."/>
            <person name="Chen C."/>
            <person name="Yanf M."/>
            <person name="Daum C."/>
            <person name="Ng V."/>
            <person name="Clum A."/>
            <person name="Ohm R."/>
            <person name="Martin F."/>
            <person name="Silar P."/>
            <person name="Natvig D."/>
            <person name="Lalanne C."/>
            <person name="Gautier V."/>
            <person name="Ament-Velasquez S.L."/>
            <person name="Kruys A."/>
            <person name="Hutchinson M.I."/>
            <person name="Powell A.J."/>
            <person name="Barry K."/>
            <person name="Miller A.N."/>
            <person name="Grigoriev I.V."/>
            <person name="Debuchy R."/>
            <person name="Gladieux P."/>
            <person name="Thoren M.H."/>
            <person name="Johannesson H."/>
        </authorList>
    </citation>
    <scope>NUCLEOTIDE SEQUENCE</scope>
    <source>
        <strain evidence="2">CBS 731.68</strain>
    </source>
</reference>
<reference evidence="2" key="1">
    <citation type="journal article" date="2023" name="Mol. Phylogenet. Evol.">
        <title>Genome-scale phylogeny and comparative genomics of the fungal order Sordariales.</title>
        <authorList>
            <person name="Hensen N."/>
            <person name="Bonometti L."/>
            <person name="Westerberg I."/>
            <person name="Brannstrom I.O."/>
            <person name="Guillou S."/>
            <person name="Cros-Aarteil S."/>
            <person name="Calhoun S."/>
            <person name="Haridas S."/>
            <person name="Kuo A."/>
            <person name="Mondo S."/>
            <person name="Pangilinan J."/>
            <person name="Riley R."/>
            <person name="LaButti K."/>
            <person name="Andreopoulos B."/>
            <person name="Lipzen A."/>
            <person name="Chen C."/>
            <person name="Yan M."/>
            <person name="Daum C."/>
            <person name="Ng V."/>
            <person name="Clum A."/>
            <person name="Steindorff A."/>
            <person name="Ohm R.A."/>
            <person name="Martin F."/>
            <person name="Silar P."/>
            <person name="Natvig D.O."/>
            <person name="Lalanne C."/>
            <person name="Gautier V."/>
            <person name="Ament-Velasquez S.L."/>
            <person name="Kruys A."/>
            <person name="Hutchinson M.I."/>
            <person name="Powell A.J."/>
            <person name="Barry K."/>
            <person name="Miller A.N."/>
            <person name="Grigoriev I.V."/>
            <person name="Debuchy R."/>
            <person name="Gladieux P."/>
            <person name="Hiltunen Thoren M."/>
            <person name="Johannesson H."/>
        </authorList>
    </citation>
    <scope>NUCLEOTIDE SEQUENCE</scope>
    <source>
        <strain evidence="2">CBS 731.68</strain>
    </source>
</reference>
<evidence type="ECO:0000313" key="2">
    <source>
        <dbReference type="EMBL" id="KAK4124407.1"/>
    </source>
</evidence>
<feature type="transmembrane region" description="Helical" evidence="1">
    <location>
        <begin position="66"/>
        <end position="87"/>
    </location>
</feature>
<evidence type="ECO:0000256" key="1">
    <source>
        <dbReference type="SAM" id="Phobius"/>
    </source>
</evidence>